<organism evidence="5 6">
    <name type="scientific">Naumovozyma castellii</name>
    <name type="common">Yeast</name>
    <name type="synonym">Saccharomyces castellii</name>
    <dbReference type="NCBI Taxonomy" id="27288"/>
    <lineage>
        <taxon>Eukaryota</taxon>
        <taxon>Fungi</taxon>
        <taxon>Dikarya</taxon>
        <taxon>Ascomycota</taxon>
        <taxon>Saccharomycotina</taxon>
        <taxon>Saccharomycetes</taxon>
        <taxon>Saccharomycetales</taxon>
        <taxon>Saccharomycetaceae</taxon>
        <taxon>Naumovozyma</taxon>
    </lineage>
</organism>
<keyword evidence="1 2" id="KW-0694">RNA-binding</keyword>
<dbReference type="FunCoup" id="G0VI48">
    <property type="interactions" value="1037"/>
</dbReference>
<dbReference type="InParanoid" id="G0VI48"/>
<dbReference type="FunFam" id="3.30.70.330:FF:000594">
    <property type="entry name" value="RNA binding protein Rnp24"/>
    <property type="match status" value="1"/>
</dbReference>
<dbReference type="GO" id="GO:0030684">
    <property type="term" value="C:preribosome"/>
    <property type="evidence" value="ECO:0007669"/>
    <property type="project" value="EnsemblFungi"/>
</dbReference>
<dbReference type="InterPro" id="IPR012677">
    <property type="entry name" value="Nucleotide-bd_a/b_plait_sf"/>
</dbReference>
<feature type="region of interest" description="Disordered" evidence="3">
    <location>
        <begin position="1"/>
        <end position="59"/>
    </location>
</feature>
<dbReference type="HOGENOM" id="CLU_027451_0_0_1"/>
<dbReference type="Gene3D" id="3.30.70.330">
    <property type="match status" value="2"/>
</dbReference>
<feature type="region of interest" description="Disordered" evidence="3">
    <location>
        <begin position="312"/>
        <end position="404"/>
    </location>
</feature>
<feature type="compositionally biased region" description="Basic residues" evidence="3">
    <location>
        <begin position="358"/>
        <end position="368"/>
    </location>
</feature>
<dbReference type="InterPro" id="IPR000504">
    <property type="entry name" value="RRM_dom"/>
</dbReference>
<dbReference type="GeneID" id="96904748"/>
<evidence type="ECO:0000313" key="5">
    <source>
        <dbReference type="EMBL" id="CCC71082.1"/>
    </source>
</evidence>
<sequence length="404" mass="46155">MSDVEQTMPKTEEVPVTMEDETKKEQIAKALLDPTKKRKAEDEIEIDMQSSVPLSKKQKRLLRRGKITLEELNAKYNIDPSSIEEYKKEAEVKTKAEKEGEAPDGNTSDEKGEVKEKKPKKEKEKKFGVWIGNLTFDTTKEELIKLFTAKTRENEVGKVTEEDIVRVHMPLAHNDGKKIKNKGFCYMDFKTNEQMESIIKLSESQLNGRNMLIKDSKSYEGRPDKNDLVSLSKNPPSRILFVGNLSFDTTDELLKKHFQHCGEIVKIRMATFQDSGKCKGFAFIDFRSEEGATNALKDKTCRKIAARPIRMEYGEDRSKRQVKRRDPVEPRKSFDIPSHNQERKSDFRSEDKPSTPHRTVKKASTTRRNHVDSNNRVKSSVALRSAQRGSAAIVPSQGKKVTFG</sequence>
<evidence type="ECO:0000313" key="6">
    <source>
        <dbReference type="Proteomes" id="UP000001640"/>
    </source>
</evidence>
<feature type="compositionally biased region" description="Basic and acidic residues" evidence="3">
    <location>
        <begin position="312"/>
        <end position="354"/>
    </location>
</feature>
<feature type="domain" description="RRM" evidence="4">
    <location>
        <begin position="127"/>
        <end position="218"/>
    </location>
</feature>
<dbReference type="InterPro" id="IPR034226">
    <property type="entry name" value="Nop13/Rnp24_RRM2"/>
</dbReference>
<dbReference type="InterPro" id="IPR035979">
    <property type="entry name" value="RBD_domain_sf"/>
</dbReference>
<dbReference type="Pfam" id="PF00076">
    <property type="entry name" value="RRM_1"/>
    <property type="match status" value="2"/>
</dbReference>
<dbReference type="Proteomes" id="UP000001640">
    <property type="component" value="Chromosome 7"/>
</dbReference>
<proteinExistence type="predicted"/>
<dbReference type="GO" id="GO:0003723">
    <property type="term" value="F:RNA binding"/>
    <property type="evidence" value="ECO:0007669"/>
    <property type="project" value="UniProtKB-UniRule"/>
</dbReference>
<dbReference type="FunFam" id="3.30.70.330:FF:000863">
    <property type="entry name" value="Nucleolar protein"/>
    <property type="match status" value="1"/>
</dbReference>
<dbReference type="AlphaFoldDB" id="G0VI48"/>
<dbReference type="OrthoDB" id="1875751at2759"/>
<dbReference type="PANTHER" id="PTHR23236:SF95">
    <property type="entry name" value="NUCLEOLAR PROTEIN 13"/>
    <property type="match status" value="1"/>
</dbReference>
<dbReference type="EMBL" id="HE576758">
    <property type="protein sequence ID" value="CCC71082.1"/>
    <property type="molecule type" value="Genomic_DNA"/>
</dbReference>
<evidence type="ECO:0000256" key="1">
    <source>
        <dbReference type="ARBA" id="ARBA00022884"/>
    </source>
</evidence>
<reference evidence="5 6" key="1">
    <citation type="journal article" date="2011" name="Proc. Natl. Acad. Sci. U.S.A.">
        <title>Evolutionary erosion of yeast sex chromosomes by mating-type switching accidents.</title>
        <authorList>
            <person name="Gordon J.L."/>
            <person name="Armisen D."/>
            <person name="Proux-Wera E."/>
            <person name="Oheigeartaigh S.S."/>
            <person name="Byrne K.P."/>
            <person name="Wolfe K.H."/>
        </authorList>
    </citation>
    <scope>NUCLEOTIDE SEQUENCE [LARGE SCALE GENOMIC DNA]</scope>
    <source>
        <strain evidence="6">ATCC 76901 / BCRC 22586 / CBS 4309 / NBRC 1992 / NRRL Y-12630</strain>
    </source>
</reference>
<reference key="2">
    <citation type="submission" date="2011-08" db="EMBL/GenBank/DDBJ databases">
        <title>Genome sequence of Naumovozyma castellii.</title>
        <authorList>
            <person name="Gordon J.L."/>
            <person name="Armisen D."/>
            <person name="Proux-Wera E."/>
            <person name="OhEigeartaigh S.S."/>
            <person name="Byrne K.P."/>
            <person name="Wolfe K.H."/>
        </authorList>
    </citation>
    <scope>NUCLEOTIDE SEQUENCE</scope>
    <source>
        <strain>Type strain:CBS 4309</strain>
    </source>
</reference>
<protein>
    <recommendedName>
        <fullName evidence="4">RRM domain-containing protein</fullName>
    </recommendedName>
</protein>
<feature type="compositionally biased region" description="Basic and acidic residues" evidence="3">
    <location>
        <begin position="108"/>
        <end position="119"/>
    </location>
</feature>
<dbReference type="STRING" id="1064592.G0VI48"/>
<accession>G0VI48</accession>
<evidence type="ECO:0000256" key="2">
    <source>
        <dbReference type="PROSITE-ProRule" id="PRU00176"/>
    </source>
</evidence>
<dbReference type="CDD" id="cd12397">
    <property type="entry name" value="RRM2_Nop13p_fungi"/>
    <property type="match status" value="1"/>
</dbReference>
<dbReference type="OMA" id="RVWVNQL"/>
<name>G0VI48_NAUCA</name>
<dbReference type="KEGG" id="ncs:NCAS_0G01950"/>
<feature type="region of interest" description="Disordered" evidence="3">
    <location>
        <begin position="94"/>
        <end position="119"/>
    </location>
</feature>
<gene>
    <name evidence="5" type="primary">NCAS0G01950</name>
    <name evidence="5" type="ordered locus">NCAS_0G01950</name>
</gene>
<dbReference type="GO" id="GO:0005730">
    <property type="term" value="C:nucleolus"/>
    <property type="evidence" value="ECO:0007669"/>
    <property type="project" value="EnsemblFungi"/>
</dbReference>
<dbReference type="PROSITE" id="PS50102">
    <property type="entry name" value="RRM"/>
    <property type="match status" value="2"/>
</dbReference>
<dbReference type="SMART" id="SM00360">
    <property type="entry name" value="RRM"/>
    <property type="match status" value="2"/>
</dbReference>
<evidence type="ECO:0000259" key="4">
    <source>
        <dbReference type="PROSITE" id="PS50102"/>
    </source>
</evidence>
<dbReference type="SUPFAM" id="SSF54928">
    <property type="entry name" value="RNA-binding domain, RBD"/>
    <property type="match status" value="2"/>
</dbReference>
<dbReference type="PANTHER" id="PTHR23236">
    <property type="entry name" value="EUKARYOTIC TRANSLATION INITIATION FACTOR 4B/4H"/>
    <property type="match status" value="1"/>
</dbReference>
<feature type="domain" description="RRM" evidence="4">
    <location>
        <begin position="238"/>
        <end position="316"/>
    </location>
</feature>
<evidence type="ECO:0000256" key="3">
    <source>
        <dbReference type="SAM" id="MobiDB-lite"/>
    </source>
</evidence>
<dbReference type="eggNOG" id="KOG4210">
    <property type="taxonomic scope" value="Eukaryota"/>
</dbReference>
<keyword evidence="6" id="KW-1185">Reference proteome</keyword>
<dbReference type="RefSeq" id="XP_003677435.1">
    <property type="nucleotide sequence ID" value="XM_003677387.1"/>
</dbReference>